<evidence type="ECO:0000256" key="7">
    <source>
        <dbReference type="ARBA" id="ARBA00022692"/>
    </source>
</evidence>
<dbReference type="KEGG" id="cmax:111497422"/>
<keyword evidence="9" id="KW-0418">Kinase</keyword>
<feature type="compositionally biased region" description="Basic and acidic residues" evidence="19">
    <location>
        <begin position="857"/>
        <end position="883"/>
    </location>
</feature>
<feature type="domain" description="Protein kinase" evidence="21">
    <location>
        <begin position="578"/>
        <end position="856"/>
    </location>
</feature>
<dbReference type="Gene3D" id="3.30.200.20">
    <property type="entry name" value="Phosphorylase Kinase, domain 1"/>
    <property type="match status" value="1"/>
</dbReference>
<feature type="region of interest" description="Disordered" evidence="19">
    <location>
        <begin position="82"/>
        <end position="167"/>
    </location>
</feature>
<evidence type="ECO:0000256" key="9">
    <source>
        <dbReference type="ARBA" id="ARBA00022777"/>
    </source>
</evidence>
<dbReference type="CDD" id="cd14066">
    <property type="entry name" value="STKc_IRAK"/>
    <property type="match status" value="1"/>
</dbReference>
<dbReference type="InterPro" id="IPR036638">
    <property type="entry name" value="HLH_DNA-bd_sf"/>
</dbReference>
<sequence>MDHSISNKCDPNACISSTWTLPAVSSDEISLFLQHILPRSSPSIFSDLSSNSRPITPLPQNIPPSYTTPNALPAHRISAVDSSEQFANSASSAGLHDPFRSCPTPTPPNASSTSVGASDHHENDEFDCESEEGLEALIEEMPSKPYPRSSSKRSRAAEVHNLSEKRRRSRINEKMKALQNLIPNSNKTDKASMLDEAIEYLKQLQLQVQMLSMNHGLSLHPMNLPGTLQYRQLSHMRMDFTEENRSLSSDQERPNRVFLSLPDQKAASIHPFMPDIGRSNAETPFELVPPVQGHLLPFYSRESSKRLKEIGTDVKRDHQVNATQSETTPFVSLPYNIAAPDLQELQNCVSVEPCIIEGNRSGVVLNTPEHSHVFPSLFNGIDTGRPTETTGPMSDHKSGSMTDQLSSQTSIFGLRLWVVLGVCVGAAFVLFLFLISLWIASKRSRRKISHRPTIPVDSKEIQEIRIDHALAQTQEHKPTRPHFQVDHLPEPELIPGIERQALLSLPQDEERVNRINIEIGKDHRISYPERLGRSSSSQGSGEGRCGGDQLPIVVPEVSHLGWGHWYTLRELEASTNGFSPDNVIGEGGYGIVYHGILEDGTQVAVKNLLNNRGQAEKEFKVEVEAIGRVRHKNLVRLLGYCAEGAHRMLVYEYINNGNLEQWLHGEVGSYSPLTWEIRMNIILGTAKGLAYLHEGLEPKVVHRDIKSSNILLDKQWNSKVSDFGLAKLLCSDNSYITTRVMGTFGYVAPEYASTGMLNERSDVYGFGILVMEIISGRNPVDYSRPPDEVNLIDWLKRMVSNRNPEGVLDPKLSEKPTSRALKRALLVALRCVDPNAQKRPKMGHIIHMLEAEEATFKGDRKAGKDPENSHSDNLKDGLNERQATELGGSNVDELSMRQ</sequence>
<dbReference type="GO" id="GO:0004674">
    <property type="term" value="F:protein serine/threonine kinase activity"/>
    <property type="evidence" value="ECO:0007669"/>
    <property type="project" value="UniProtKB-KW"/>
</dbReference>
<dbReference type="InterPro" id="IPR001245">
    <property type="entry name" value="Ser-Thr/Tyr_kinase_cat_dom"/>
</dbReference>
<dbReference type="PROSITE" id="PS50888">
    <property type="entry name" value="BHLH"/>
    <property type="match status" value="1"/>
</dbReference>
<evidence type="ECO:0000256" key="11">
    <source>
        <dbReference type="ARBA" id="ARBA00022989"/>
    </source>
</evidence>
<dbReference type="PROSITE" id="PS00108">
    <property type="entry name" value="PROTEIN_KINASE_ST"/>
    <property type="match status" value="1"/>
</dbReference>
<dbReference type="InterPro" id="IPR008271">
    <property type="entry name" value="Ser/Thr_kinase_AS"/>
</dbReference>
<keyword evidence="4" id="KW-0723">Serine/threonine-protein kinase</keyword>
<feature type="transmembrane region" description="Helical" evidence="20">
    <location>
        <begin position="416"/>
        <end position="440"/>
    </location>
</feature>
<dbReference type="PANTHER" id="PTHR47984:SF30">
    <property type="entry name" value="PROTEIN KINASE DOMAIN-CONTAINING PROTEIN"/>
    <property type="match status" value="1"/>
</dbReference>
<feature type="domain" description="BHLH" evidence="22">
    <location>
        <begin position="155"/>
        <end position="204"/>
    </location>
</feature>
<evidence type="ECO:0000256" key="6">
    <source>
        <dbReference type="ARBA" id="ARBA00022679"/>
    </source>
</evidence>
<dbReference type="InterPro" id="IPR011009">
    <property type="entry name" value="Kinase-like_dom_sf"/>
</dbReference>
<evidence type="ECO:0000256" key="12">
    <source>
        <dbReference type="ARBA" id="ARBA00023015"/>
    </source>
</evidence>
<evidence type="ECO:0000256" key="3">
    <source>
        <dbReference type="ARBA" id="ARBA00012513"/>
    </source>
</evidence>
<dbReference type="GO" id="GO:0016020">
    <property type="term" value="C:membrane"/>
    <property type="evidence" value="ECO:0007669"/>
    <property type="project" value="UniProtKB-SubCell"/>
</dbReference>
<evidence type="ECO:0000256" key="15">
    <source>
        <dbReference type="ARBA" id="ARBA00023242"/>
    </source>
</evidence>
<comment type="catalytic activity">
    <reaction evidence="16">
        <text>L-threonyl-[protein] + ATP = O-phospho-L-threonyl-[protein] + ADP + H(+)</text>
        <dbReference type="Rhea" id="RHEA:46608"/>
        <dbReference type="Rhea" id="RHEA-COMP:11060"/>
        <dbReference type="Rhea" id="RHEA-COMP:11605"/>
        <dbReference type="ChEBI" id="CHEBI:15378"/>
        <dbReference type="ChEBI" id="CHEBI:30013"/>
        <dbReference type="ChEBI" id="CHEBI:30616"/>
        <dbReference type="ChEBI" id="CHEBI:61977"/>
        <dbReference type="ChEBI" id="CHEBI:456216"/>
        <dbReference type="EC" id="2.7.11.1"/>
    </reaction>
</comment>
<dbReference type="SUPFAM" id="SSF56112">
    <property type="entry name" value="Protein kinase-like (PK-like)"/>
    <property type="match status" value="1"/>
</dbReference>
<dbReference type="EC" id="2.7.11.1" evidence="3"/>
<dbReference type="InterPro" id="IPR047265">
    <property type="entry name" value="PIF1-like_bHLH"/>
</dbReference>
<dbReference type="FunFam" id="1.10.510.10:FF:000035">
    <property type="entry name" value="Putative receptor-like serine/threonine-protein kinase"/>
    <property type="match status" value="1"/>
</dbReference>
<keyword evidence="23" id="KW-1185">Reference proteome</keyword>
<evidence type="ECO:0000256" key="20">
    <source>
        <dbReference type="SAM" id="Phobius"/>
    </source>
</evidence>
<keyword evidence="15" id="KW-0539">Nucleus</keyword>
<dbReference type="SMART" id="SM00220">
    <property type="entry name" value="S_TKc"/>
    <property type="match status" value="1"/>
</dbReference>
<dbReference type="GeneID" id="111497422"/>
<dbReference type="PANTHER" id="PTHR47984">
    <property type="entry name" value="OS01G0323000 PROTEIN"/>
    <property type="match status" value="1"/>
</dbReference>
<feature type="binding site" evidence="18">
    <location>
        <position position="606"/>
    </location>
    <ligand>
        <name>ATP</name>
        <dbReference type="ChEBI" id="CHEBI:30616"/>
    </ligand>
</feature>
<protein>
    <recommendedName>
        <fullName evidence="3">non-specific serine/threonine protein kinase</fullName>
        <ecNumber evidence="3">2.7.11.1</ecNumber>
    </recommendedName>
</protein>
<evidence type="ECO:0000313" key="24">
    <source>
        <dbReference type="RefSeq" id="XP_023003972.1"/>
    </source>
</evidence>
<keyword evidence="6" id="KW-0808">Transferase</keyword>
<evidence type="ECO:0000256" key="10">
    <source>
        <dbReference type="ARBA" id="ARBA00022840"/>
    </source>
</evidence>
<keyword evidence="11 20" id="KW-1133">Transmembrane helix</keyword>
<keyword evidence="8 18" id="KW-0547">Nucleotide-binding</keyword>
<dbReference type="InterPro" id="IPR011598">
    <property type="entry name" value="bHLH_dom"/>
</dbReference>
<dbReference type="OrthoDB" id="4062651at2759"/>
<evidence type="ECO:0000259" key="22">
    <source>
        <dbReference type="PROSITE" id="PS50888"/>
    </source>
</evidence>
<evidence type="ECO:0000256" key="16">
    <source>
        <dbReference type="ARBA" id="ARBA00047899"/>
    </source>
</evidence>
<keyword evidence="13 20" id="KW-0472">Membrane</keyword>
<accession>A0A6J1KP34</accession>
<keyword evidence="5" id="KW-0597">Phosphoprotein</keyword>
<comment type="catalytic activity">
    <reaction evidence="17">
        <text>L-seryl-[protein] + ATP = O-phospho-L-seryl-[protein] + ADP + H(+)</text>
        <dbReference type="Rhea" id="RHEA:17989"/>
        <dbReference type="Rhea" id="RHEA-COMP:9863"/>
        <dbReference type="Rhea" id="RHEA-COMP:11604"/>
        <dbReference type="ChEBI" id="CHEBI:15378"/>
        <dbReference type="ChEBI" id="CHEBI:29999"/>
        <dbReference type="ChEBI" id="CHEBI:30616"/>
        <dbReference type="ChEBI" id="CHEBI:83421"/>
        <dbReference type="ChEBI" id="CHEBI:456216"/>
        <dbReference type="EC" id="2.7.11.1"/>
    </reaction>
</comment>
<dbReference type="CDD" id="cd11445">
    <property type="entry name" value="bHLH_AtPIF_like"/>
    <property type="match status" value="1"/>
</dbReference>
<dbReference type="Proteomes" id="UP000504608">
    <property type="component" value="Unplaced"/>
</dbReference>
<evidence type="ECO:0000256" key="14">
    <source>
        <dbReference type="ARBA" id="ARBA00023163"/>
    </source>
</evidence>
<keyword evidence="14" id="KW-0804">Transcription</keyword>
<feature type="compositionally biased region" description="Basic and acidic residues" evidence="19">
    <location>
        <begin position="155"/>
        <end position="167"/>
    </location>
</feature>
<dbReference type="PROSITE" id="PS50011">
    <property type="entry name" value="PROTEIN_KINASE_DOM"/>
    <property type="match status" value="1"/>
</dbReference>
<evidence type="ECO:0000256" key="17">
    <source>
        <dbReference type="ARBA" id="ARBA00048679"/>
    </source>
</evidence>
<dbReference type="PROSITE" id="PS00107">
    <property type="entry name" value="PROTEIN_KINASE_ATP"/>
    <property type="match status" value="1"/>
</dbReference>
<gene>
    <name evidence="24" type="primary">LOC111497422</name>
</gene>
<dbReference type="RefSeq" id="XP_023003972.1">
    <property type="nucleotide sequence ID" value="XM_023148204.1"/>
</dbReference>
<dbReference type="Gene3D" id="1.10.510.10">
    <property type="entry name" value="Transferase(Phosphotransferase) domain 1"/>
    <property type="match status" value="1"/>
</dbReference>
<evidence type="ECO:0000256" key="8">
    <source>
        <dbReference type="ARBA" id="ARBA00022741"/>
    </source>
</evidence>
<keyword evidence="10 18" id="KW-0067">ATP-binding</keyword>
<dbReference type="InterPro" id="IPR000719">
    <property type="entry name" value="Prot_kinase_dom"/>
</dbReference>
<dbReference type="Pfam" id="PF07714">
    <property type="entry name" value="PK_Tyr_Ser-Thr"/>
    <property type="match status" value="1"/>
</dbReference>
<feature type="region of interest" description="Disordered" evidence="19">
    <location>
        <begin position="857"/>
        <end position="898"/>
    </location>
</feature>
<comment type="subcellular location">
    <subcellularLocation>
        <location evidence="2">Membrane</location>
        <topology evidence="2">Single-pass membrane protein</topology>
    </subcellularLocation>
    <subcellularLocation>
        <location evidence="1">Nucleus</location>
    </subcellularLocation>
</comment>
<dbReference type="GO" id="GO:0005524">
    <property type="term" value="F:ATP binding"/>
    <property type="evidence" value="ECO:0007669"/>
    <property type="project" value="UniProtKB-UniRule"/>
</dbReference>
<feature type="region of interest" description="Disordered" evidence="19">
    <location>
        <begin position="376"/>
        <end position="402"/>
    </location>
</feature>
<name>A0A6J1KP34_CUCMA</name>
<evidence type="ECO:0000256" key="1">
    <source>
        <dbReference type="ARBA" id="ARBA00004123"/>
    </source>
</evidence>
<evidence type="ECO:0000256" key="4">
    <source>
        <dbReference type="ARBA" id="ARBA00022527"/>
    </source>
</evidence>
<dbReference type="GO" id="GO:0046983">
    <property type="term" value="F:protein dimerization activity"/>
    <property type="evidence" value="ECO:0007669"/>
    <property type="project" value="InterPro"/>
</dbReference>
<feature type="region of interest" description="Disordered" evidence="19">
    <location>
        <begin position="528"/>
        <end position="548"/>
    </location>
</feature>
<feature type="compositionally biased region" description="Acidic residues" evidence="19">
    <location>
        <begin position="124"/>
        <end position="138"/>
    </location>
</feature>
<evidence type="ECO:0000256" key="2">
    <source>
        <dbReference type="ARBA" id="ARBA00004167"/>
    </source>
</evidence>
<dbReference type="Gene3D" id="4.10.280.10">
    <property type="entry name" value="Helix-loop-helix DNA-binding domain"/>
    <property type="match status" value="1"/>
</dbReference>
<reference evidence="24" key="1">
    <citation type="submission" date="2025-08" db="UniProtKB">
        <authorList>
            <consortium name="RefSeq"/>
        </authorList>
    </citation>
    <scope>IDENTIFICATION</scope>
    <source>
        <tissue evidence="24">Young leaves</tissue>
    </source>
</reference>
<evidence type="ECO:0000256" key="18">
    <source>
        <dbReference type="PROSITE-ProRule" id="PRU10141"/>
    </source>
</evidence>
<dbReference type="Pfam" id="PF00010">
    <property type="entry name" value="HLH"/>
    <property type="match status" value="1"/>
</dbReference>
<evidence type="ECO:0000256" key="19">
    <source>
        <dbReference type="SAM" id="MobiDB-lite"/>
    </source>
</evidence>
<proteinExistence type="predicted"/>
<dbReference type="SUPFAM" id="SSF47459">
    <property type="entry name" value="HLH, helix-loop-helix DNA-binding domain"/>
    <property type="match status" value="1"/>
</dbReference>
<keyword evidence="12" id="KW-0805">Transcription regulation</keyword>
<evidence type="ECO:0000313" key="23">
    <source>
        <dbReference type="Proteomes" id="UP000504608"/>
    </source>
</evidence>
<dbReference type="GO" id="GO:0005634">
    <property type="term" value="C:nucleus"/>
    <property type="evidence" value="ECO:0007669"/>
    <property type="project" value="UniProtKB-SubCell"/>
</dbReference>
<organism evidence="23 24">
    <name type="scientific">Cucurbita maxima</name>
    <name type="common">Pumpkin</name>
    <name type="synonym">Winter squash</name>
    <dbReference type="NCBI Taxonomy" id="3661"/>
    <lineage>
        <taxon>Eukaryota</taxon>
        <taxon>Viridiplantae</taxon>
        <taxon>Streptophyta</taxon>
        <taxon>Embryophyta</taxon>
        <taxon>Tracheophyta</taxon>
        <taxon>Spermatophyta</taxon>
        <taxon>Magnoliopsida</taxon>
        <taxon>eudicotyledons</taxon>
        <taxon>Gunneridae</taxon>
        <taxon>Pentapetalae</taxon>
        <taxon>rosids</taxon>
        <taxon>fabids</taxon>
        <taxon>Cucurbitales</taxon>
        <taxon>Cucurbitaceae</taxon>
        <taxon>Cucurbiteae</taxon>
        <taxon>Cucurbita</taxon>
    </lineage>
</organism>
<dbReference type="InterPro" id="IPR052232">
    <property type="entry name" value="RLK_Ser/Thr-Kinase"/>
</dbReference>
<dbReference type="SMART" id="SM00353">
    <property type="entry name" value="HLH"/>
    <property type="match status" value="1"/>
</dbReference>
<dbReference type="FunFam" id="4.10.280.10:FF:000004">
    <property type="entry name" value="Basic helix-loop-helix transcription factor"/>
    <property type="match status" value="1"/>
</dbReference>
<evidence type="ECO:0000259" key="21">
    <source>
        <dbReference type="PROSITE" id="PS50011"/>
    </source>
</evidence>
<evidence type="ECO:0000256" key="13">
    <source>
        <dbReference type="ARBA" id="ARBA00023136"/>
    </source>
</evidence>
<dbReference type="FunFam" id="3.30.200.20:FF:000173">
    <property type="entry name" value="Probable serine/threonine-protein kinase At1g01540"/>
    <property type="match status" value="1"/>
</dbReference>
<feature type="compositionally biased region" description="Polar residues" evidence="19">
    <location>
        <begin position="82"/>
        <end position="92"/>
    </location>
</feature>
<keyword evidence="7 20" id="KW-0812">Transmembrane</keyword>
<dbReference type="InterPro" id="IPR017441">
    <property type="entry name" value="Protein_kinase_ATP_BS"/>
</dbReference>
<dbReference type="AlphaFoldDB" id="A0A6J1KP34"/>
<evidence type="ECO:0000256" key="5">
    <source>
        <dbReference type="ARBA" id="ARBA00022553"/>
    </source>
</evidence>